<dbReference type="Proteomes" id="UP000230821">
    <property type="component" value="Unassembled WGS sequence"/>
</dbReference>
<evidence type="ECO:0000313" key="3">
    <source>
        <dbReference type="Proteomes" id="UP000230821"/>
    </source>
</evidence>
<proteinExistence type="predicted"/>
<dbReference type="AlphaFoldDB" id="A0A2G6KCF2"/>
<sequence length="196" mass="22554">MDVQALFTDESENMYVHTTFPKGRPLTGRTLLLLTQPSVAILAIMFVFMQWHIPTTVRVSVTYEAEDIEHVDSIIDSMKIGEFPSALIKTFLIHYPDFPKSRPITMTNITRIDVRPAGTLKVEAVGQDIHQQEMRFQFDGIVELFRVRTATKNRDLLLTRFDRLLHSQKALLGLLMLWLVFTGIGWFKVYKGLLKS</sequence>
<comment type="caution">
    <text evidence="2">The sequence shown here is derived from an EMBL/GenBank/DDBJ whole genome shotgun (WGS) entry which is preliminary data.</text>
</comment>
<keyword evidence="1" id="KW-0812">Transmembrane</keyword>
<feature type="transmembrane region" description="Helical" evidence="1">
    <location>
        <begin position="170"/>
        <end position="190"/>
    </location>
</feature>
<evidence type="ECO:0000313" key="2">
    <source>
        <dbReference type="EMBL" id="PIE33337.1"/>
    </source>
</evidence>
<evidence type="ECO:0000256" key="1">
    <source>
        <dbReference type="SAM" id="Phobius"/>
    </source>
</evidence>
<protein>
    <submittedName>
        <fullName evidence="2">Uncharacterized protein</fullName>
    </submittedName>
</protein>
<accession>A0A2G6KCF2</accession>
<organism evidence="2 3">
    <name type="scientific">candidate division KSB3 bacterium</name>
    <dbReference type="NCBI Taxonomy" id="2044937"/>
    <lineage>
        <taxon>Bacteria</taxon>
        <taxon>candidate division KSB3</taxon>
    </lineage>
</organism>
<dbReference type="EMBL" id="PDSK01000100">
    <property type="protein sequence ID" value="PIE33337.1"/>
    <property type="molecule type" value="Genomic_DNA"/>
</dbReference>
<gene>
    <name evidence="2" type="ORF">CSA56_12260</name>
</gene>
<feature type="transmembrane region" description="Helical" evidence="1">
    <location>
        <begin position="30"/>
        <end position="48"/>
    </location>
</feature>
<keyword evidence="1" id="KW-1133">Transmembrane helix</keyword>
<keyword evidence="1" id="KW-0472">Membrane</keyword>
<reference evidence="2 3" key="1">
    <citation type="submission" date="2017-10" db="EMBL/GenBank/DDBJ databases">
        <title>Novel microbial diversity and functional potential in the marine mammal oral microbiome.</title>
        <authorList>
            <person name="Dudek N.K."/>
            <person name="Sun C.L."/>
            <person name="Burstein D."/>
            <person name="Kantor R.S."/>
            <person name="Aliaga Goltsman D.S."/>
            <person name="Bik E.M."/>
            <person name="Thomas B.C."/>
            <person name="Banfield J.F."/>
            <person name="Relman D.A."/>
        </authorList>
    </citation>
    <scope>NUCLEOTIDE SEQUENCE [LARGE SCALE GENOMIC DNA]</scope>
    <source>
        <strain evidence="2">DOLJORAL78_47_16</strain>
    </source>
</reference>
<name>A0A2G6KCF2_9BACT</name>